<keyword evidence="4 8" id="KW-0862">Zinc</keyword>
<evidence type="ECO:0000256" key="1">
    <source>
        <dbReference type="ARBA" id="ARBA00022670"/>
    </source>
</evidence>
<evidence type="ECO:0000256" key="7">
    <source>
        <dbReference type="ARBA" id="ARBA00023180"/>
    </source>
</evidence>
<feature type="binding site" evidence="8">
    <location>
        <position position="406"/>
    </location>
    <ligand>
        <name>Zn(2+)</name>
        <dbReference type="ChEBI" id="CHEBI:29105"/>
        <note>catalytic</note>
    </ligand>
</feature>
<keyword evidence="1" id="KW-0645">Protease</keyword>
<dbReference type="Proteomes" id="UP001195483">
    <property type="component" value="Unassembled WGS sequence"/>
</dbReference>
<dbReference type="Pfam" id="PF17771">
    <property type="entry name" value="ADAMTS_CR_2"/>
    <property type="match status" value="1"/>
</dbReference>
<dbReference type="EMBL" id="JAEAOA010001018">
    <property type="protein sequence ID" value="KAK3592757.1"/>
    <property type="molecule type" value="Genomic_DNA"/>
</dbReference>
<comment type="caution">
    <text evidence="10">The sequence shown here is derived from an EMBL/GenBank/DDBJ whole genome shotgun (WGS) entry which is preliminary data.</text>
</comment>
<dbReference type="PANTHER" id="PTHR11905:SF159">
    <property type="entry name" value="ADAM METALLOPROTEASE"/>
    <property type="match status" value="1"/>
</dbReference>
<feature type="domain" description="Peptidase M12B" evidence="9">
    <location>
        <begin position="224"/>
        <end position="458"/>
    </location>
</feature>
<reference evidence="10" key="2">
    <citation type="journal article" date="2021" name="Genome Biol. Evol.">
        <title>Developing a high-quality reference genome for a parasitic bivalve with doubly uniparental inheritance (Bivalvia: Unionida).</title>
        <authorList>
            <person name="Smith C.H."/>
        </authorList>
    </citation>
    <scope>NUCLEOTIDE SEQUENCE</scope>
    <source>
        <strain evidence="10">CHS0354</strain>
        <tissue evidence="10">Mantle</tissue>
    </source>
</reference>
<evidence type="ECO:0000259" key="9">
    <source>
        <dbReference type="PROSITE" id="PS50215"/>
    </source>
</evidence>
<keyword evidence="6" id="KW-1015">Disulfide bond</keyword>
<keyword evidence="7" id="KW-0325">Glycoprotein</keyword>
<dbReference type="PROSITE" id="PS50215">
    <property type="entry name" value="ADAM_MEPRO"/>
    <property type="match status" value="1"/>
</dbReference>
<dbReference type="PANTHER" id="PTHR11905">
    <property type="entry name" value="ADAM A DISINTEGRIN AND METALLOPROTEASE DOMAIN"/>
    <property type="match status" value="1"/>
</dbReference>
<evidence type="ECO:0000256" key="8">
    <source>
        <dbReference type="PROSITE-ProRule" id="PRU00276"/>
    </source>
</evidence>
<dbReference type="Gene3D" id="3.40.1620.60">
    <property type="match status" value="1"/>
</dbReference>
<sequence length="550" mass="62798">MPLEIVWLKEVTTRSQTNKRTHSDTNLPNELEFVLRRSSETLSLKLRRNHDINPKADFYFAQTLNDGKSALVKSPHWEREDVGYYQDMENAAFYTVKCIQQANAKCESVINGHIRIKDNAYELIPAANYAKSRNFLDFIGSLGTKYVLKKQLFTERDDSSECKDAGPFNEEDIKQELQACLRHLKRQDKEHDMPSKVYKLSTQNISAFNDRKATDVIRQQKKEYSVKVAVLIDYGLWEFYSLLVPEVNELVKRRKVMAKIRQTFSYIMNGVNMFYRGIERKDASISVRIFLADFVVFRTVLAFPHKKSQTLLINGTKYIMADRYLKDLEKWDKTEGVKMSSVFDNAMLFTRYKMYYCVVANYKHGITSTAGVCKPGLRTSIVEARGLFWTVFTAAHELGHNLGADHDGEGNAVDCNSEDNFIMSSICARPSTIISSKNPWIFSDCSVESIKKSLKKKKCMLVPGSYYDTNEYHQHLEIEAGVAYNASEQCRLLIGRYSEMCETVPADVCHAMRCTIPATGECDTAHNGAADGTVCGDRRKCVQARCVLNF</sequence>
<name>A0AAE0VXF1_9BIVA</name>
<dbReference type="GO" id="GO:0004222">
    <property type="term" value="F:metalloendopeptidase activity"/>
    <property type="evidence" value="ECO:0007669"/>
    <property type="project" value="InterPro"/>
</dbReference>
<reference evidence="10" key="3">
    <citation type="submission" date="2023-05" db="EMBL/GenBank/DDBJ databases">
        <authorList>
            <person name="Smith C.H."/>
        </authorList>
    </citation>
    <scope>NUCLEOTIDE SEQUENCE</scope>
    <source>
        <strain evidence="10">CHS0354</strain>
        <tissue evidence="10">Mantle</tissue>
    </source>
</reference>
<dbReference type="AlphaFoldDB" id="A0AAE0VXF1"/>
<gene>
    <name evidence="10" type="ORF">CHS0354_016513</name>
</gene>
<dbReference type="InterPro" id="IPR041645">
    <property type="entry name" value="ADAMTS_CR_2"/>
</dbReference>
<evidence type="ECO:0000313" key="11">
    <source>
        <dbReference type="Proteomes" id="UP001195483"/>
    </source>
</evidence>
<evidence type="ECO:0000256" key="3">
    <source>
        <dbReference type="ARBA" id="ARBA00022801"/>
    </source>
</evidence>
<dbReference type="GO" id="GO:0006509">
    <property type="term" value="P:membrane protein ectodomain proteolysis"/>
    <property type="evidence" value="ECO:0007669"/>
    <property type="project" value="TreeGrafter"/>
</dbReference>
<dbReference type="InterPro" id="IPR024079">
    <property type="entry name" value="MetalloPept_cat_dom_sf"/>
</dbReference>
<keyword evidence="5" id="KW-0482">Metalloprotease</keyword>
<organism evidence="10 11">
    <name type="scientific">Potamilus streckersoni</name>
    <dbReference type="NCBI Taxonomy" id="2493646"/>
    <lineage>
        <taxon>Eukaryota</taxon>
        <taxon>Metazoa</taxon>
        <taxon>Spiralia</taxon>
        <taxon>Lophotrochozoa</taxon>
        <taxon>Mollusca</taxon>
        <taxon>Bivalvia</taxon>
        <taxon>Autobranchia</taxon>
        <taxon>Heteroconchia</taxon>
        <taxon>Palaeoheterodonta</taxon>
        <taxon>Unionida</taxon>
        <taxon>Unionoidea</taxon>
        <taxon>Unionidae</taxon>
        <taxon>Ambleminae</taxon>
        <taxon>Lampsilini</taxon>
        <taxon>Potamilus</taxon>
    </lineage>
</organism>
<reference evidence="10" key="1">
    <citation type="journal article" date="2021" name="Genome Biol. Evol.">
        <title>A High-Quality Reference Genome for a Parasitic Bivalve with Doubly Uniparental Inheritance (Bivalvia: Unionida).</title>
        <authorList>
            <person name="Smith C.H."/>
        </authorList>
    </citation>
    <scope>NUCLEOTIDE SEQUENCE</scope>
    <source>
        <strain evidence="10">CHS0354</strain>
    </source>
</reference>
<dbReference type="SUPFAM" id="SSF55486">
    <property type="entry name" value="Metalloproteases ('zincins'), catalytic domain"/>
    <property type="match status" value="1"/>
</dbReference>
<proteinExistence type="predicted"/>
<keyword evidence="2 8" id="KW-0479">Metal-binding</keyword>
<dbReference type="GO" id="GO:0046872">
    <property type="term" value="F:metal ion binding"/>
    <property type="evidence" value="ECO:0007669"/>
    <property type="project" value="UniProtKB-KW"/>
</dbReference>
<dbReference type="InterPro" id="IPR001590">
    <property type="entry name" value="Peptidase_M12B"/>
</dbReference>
<protein>
    <recommendedName>
        <fullName evidence="9">Peptidase M12B domain-containing protein</fullName>
    </recommendedName>
</protein>
<dbReference type="Pfam" id="PF01421">
    <property type="entry name" value="Reprolysin"/>
    <property type="match status" value="1"/>
</dbReference>
<dbReference type="Gene3D" id="3.40.390.10">
    <property type="entry name" value="Collagenase (Catalytic Domain)"/>
    <property type="match status" value="1"/>
</dbReference>
<evidence type="ECO:0000256" key="2">
    <source>
        <dbReference type="ARBA" id="ARBA00022723"/>
    </source>
</evidence>
<feature type="active site" evidence="8">
    <location>
        <position position="397"/>
    </location>
</feature>
<evidence type="ECO:0000256" key="6">
    <source>
        <dbReference type="ARBA" id="ARBA00023157"/>
    </source>
</evidence>
<keyword evidence="11" id="KW-1185">Reference proteome</keyword>
<feature type="binding site" evidence="8">
    <location>
        <position position="396"/>
    </location>
    <ligand>
        <name>Zn(2+)</name>
        <dbReference type="ChEBI" id="CHEBI:29105"/>
        <note>catalytic</note>
    </ligand>
</feature>
<evidence type="ECO:0000256" key="5">
    <source>
        <dbReference type="ARBA" id="ARBA00023049"/>
    </source>
</evidence>
<comment type="caution">
    <text evidence="8">Lacks conserved residue(s) required for the propagation of feature annotation.</text>
</comment>
<feature type="binding site" evidence="8">
    <location>
        <position position="400"/>
    </location>
    <ligand>
        <name>Zn(2+)</name>
        <dbReference type="ChEBI" id="CHEBI:29105"/>
        <note>catalytic</note>
    </ligand>
</feature>
<evidence type="ECO:0000256" key="4">
    <source>
        <dbReference type="ARBA" id="ARBA00022833"/>
    </source>
</evidence>
<keyword evidence="3" id="KW-0378">Hydrolase</keyword>
<accession>A0AAE0VXF1</accession>
<evidence type="ECO:0000313" key="10">
    <source>
        <dbReference type="EMBL" id="KAK3592757.1"/>
    </source>
</evidence>